<evidence type="ECO:0000313" key="2">
    <source>
        <dbReference type="Proteomes" id="UP000333828"/>
    </source>
</evidence>
<keyword evidence="2" id="KW-1185">Reference proteome</keyword>
<evidence type="ECO:0000313" key="1">
    <source>
        <dbReference type="EMBL" id="VVE33571.1"/>
    </source>
</evidence>
<dbReference type="Proteomes" id="UP000333828">
    <property type="component" value="Unassembled WGS sequence"/>
</dbReference>
<reference evidence="1 2" key="1">
    <citation type="submission" date="2019-08" db="EMBL/GenBank/DDBJ databases">
        <authorList>
            <person name="Peeters C."/>
        </authorList>
    </citation>
    <scope>NUCLEOTIDE SEQUENCE [LARGE SCALE GENOMIC DNA]</scope>
    <source>
        <strain evidence="1 2">LMG 31115</strain>
    </source>
</reference>
<dbReference type="RefSeq" id="WP_150685336.1">
    <property type="nucleotide sequence ID" value="NZ_CABPSI010000004.1"/>
</dbReference>
<protein>
    <submittedName>
        <fullName evidence="1">Uncharacterized protein</fullName>
    </submittedName>
</protein>
<accession>A0A5E4XAY7</accession>
<gene>
    <name evidence="1" type="ORF">PIN31115_03763</name>
</gene>
<dbReference type="AlphaFoldDB" id="A0A5E4XAY7"/>
<name>A0A5E4XAY7_9BURK</name>
<sequence>MSAPPTTFDLVLAADDAQLVMAALAELPFKRVYELIGTLNHQANAALAGQPMACALSAPAFALIIEALGHLPYHRVHGLIDAMKGQLHSARMALDEPGYGYGDGAVRASGIRGVVSR</sequence>
<proteinExistence type="predicted"/>
<organism evidence="1 2">
    <name type="scientific">Pandoraea iniqua</name>
    <dbReference type="NCBI Taxonomy" id="2508288"/>
    <lineage>
        <taxon>Bacteria</taxon>
        <taxon>Pseudomonadati</taxon>
        <taxon>Pseudomonadota</taxon>
        <taxon>Betaproteobacteria</taxon>
        <taxon>Burkholderiales</taxon>
        <taxon>Burkholderiaceae</taxon>
        <taxon>Pandoraea</taxon>
    </lineage>
</organism>
<dbReference type="EMBL" id="CABPSI010000004">
    <property type="protein sequence ID" value="VVE33571.1"/>
    <property type="molecule type" value="Genomic_DNA"/>
</dbReference>